<dbReference type="InterPro" id="IPR029063">
    <property type="entry name" value="SAM-dependent_MTases_sf"/>
</dbReference>
<organism evidence="6 7">
    <name type="scientific">Methylomicrobium album BG8</name>
    <dbReference type="NCBI Taxonomy" id="686340"/>
    <lineage>
        <taxon>Bacteria</taxon>
        <taxon>Pseudomonadati</taxon>
        <taxon>Pseudomonadota</taxon>
        <taxon>Gammaproteobacteria</taxon>
        <taxon>Methylococcales</taxon>
        <taxon>Methylococcaceae</taxon>
        <taxon>Methylomicrobium</taxon>
    </lineage>
</organism>
<dbReference type="AlphaFoldDB" id="H8GKT3"/>
<evidence type="ECO:0000256" key="4">
    <source>
        <dbReference type="SAM" id="MobiDB-lite"/>
    </source>
</evidence>
<dbReference type="InterPro" id="IPR013216">
    <property type="entry name" value="Methyltransf_11"/>
</dbReference>
<feature type="region of interest" description="Disordered" evidence="4">
    <location>
        <begin position="1"/>
        <end position="23"/>
    </location>
</feature>
<proteinExistence type="predicted"/>
<dbReference type="InterPro" id="IPR050447">
    <property type="entry name" value="Erg6_SMT_methyltransf"/>
</dbReference>
<dbReference type="EMBL" id="CM001475">
    <property type="protein sequence ID" value="EIC29255.1"/>
    <property type="molecule type" value="Genomic_DNA"/>
</dbReference>
<evidence type="ECO:0000256" key="3">
    <source>
        <dbReference type="ARBA" id="ARBA00022691"/>
    </source>
</evidence>
<dbReference type="SUPFAM" id="SSF53335">
    <property type="entry name" value="S-adenosyl-L-methionine-dependent methyltransferases"/>
    <property type="match status" value="1"/>
</dbReference>
<dbReference type="HOGENOM" id="CLU_039068_6_1_6"/>
<gene>
    <name evidence="6" type="ORF">Metal_1470</name>
</gene>
<dbReference type="eggNOG" id="COG2226">
    <property type="taxonomic scope" value="Bacteria"/>
</dbReference>
<dbReference type="GO" id="GO:0032259">
    <property type="term" value="P:methylation"/>
    <property type="evidence" value="ECO:0007669"/>
    <property type="project" value="UniProtKB-KW"/>
</dbReference>
<keyword evidence="2" id="KW-0808">Transferase</keyword>
<dbReference type="STRING" id="686340.Metal_1470"/>
<dbReference type="SMART" id="SM00828">
    <property type="entry name" value="PKS_MT"/>
    <property type="match status" value="1"/>
</dbReference>
<reference evidence="6 7" key="1">
    <citation type="journal article" date="2013" name="Genome Announc.">
        <title>Genome Sequence of the Obligate Gammaproteobacterial Methanotroph Methylomicrobium album Strain BG8.</title>
        <authorList>
            <person name="Kits K.D."/>
            <person name="Kalyuzhnaya M.G."/>
            <person name="Klotz M.G."/>
            <person name="Jetten M.S."/>
            <person name="Op den Camp H.J."/>
            <person name="Vuilleumier S."/>
            <person name="Bringel F."/>
            <person name="Dispirito A.A."/>
            <person name="Murrell J.C."/>
            <person name="Bruce D."/>
            <person name="Cheng J.F."/>
            <person name="Copeland A."/>
            <person name="Goodwin L."/>
            <person name="Hauser L."/>
            <person name="Lajus A."/>
            <person name="Land M.L."/>
            <person name="Lapidus A."/>
            <person name="Lucas S."/>
            <person name="Medigue C."/>
            <person name="Pitluck S."/>
            <person name="Woyke T."/>
            <person name="Zeytun A."/>
            <person name="Stein L.Y."/>
        </authorList>
    </citation>
    <scope>NUCLEOTIDE SEQUENCE [LARGE SCALE GENOMIC DNA]</scope>
    <source>
        <strain evidence="6 7">BG8</strain>
    </source>
</reference>
<dbReference type="GO" id="GO:0008757">
    <property type="term" value="F:S-adenosylmethionine-dependent methyltransferase activity"/>
    <property type="evidence" value="ECO:0007669"/>
    <property type="project" value="InterPro"/>
</dbReference>
<keyword evidence="1 6" id="KW-0489">Methyltransferase</keyword>
<evidence type="ECO:0000256" key="2">
    <source>
        <dbReference type="ARBA" id="ARBA00022679"/>
    </source>
</evidence>
<dbReference type="InterPro" id="IPR020803">
    <property type="entry name" value="MeTfrase_dom"/>
</dbReference>
<sequence length="309" mass="34449">MDKVEGRLFPGNPGPTHSGEPNALKTADLPYFDALLKLLQSGNAAVEQSFGRHVHWGYWEHPQEALPSAAGFAEAAENLSRELCRAASIKTGLAVLDVGCGFGGTIAHMNDRYADMQLTGLNLDARQLQRARDRTVPQARNRIGFVQGDACRLPFPDRCFDAVLAVECIFHFPSRERFFREAWRVLKPGGILALSDFIPAPVIAPFAKIRLPERLSRGFYGKCNVRYTLADYRQLAAGSRFTLLCERDITRNTLPTYPYLRRLARQAGYFNGFAMVETAALELLSRLELIKYFVFAFEKGADESAPLTG</sequence>
<accession>H8GKT3</accession>
<evidence type="ECO:0000256" key="1">
    <source>
        <dbReference type="ARBA" id="ARBA00022603"/>
    </source>
</evidence>
<dbReference type="Proteomes" id="UP000005090">
    <property type="component" value="Chromosome"/>
</dbReference>
<dbReference type="PANTHER" id="PTHR44068:SF11">
    <property type="entry name" value="GERANYL DIPHOSPHATE 2-C-METHYLTRANSFERASE"/>
    <property type="match status" value="1"/>
</dbReference>
<dbReference type="RefSeq" id="WP_005370975.1">
    <property type="nucleotide sequence ID" value="NZ_CM001475.1"/>
</dbReference>
<dbReference type="CDD" id="cd02440">
    <property type="entry name" value="AdoMet_MTases"/>
    <property type="match status" value="1"/>
</dbReference>
<evidence type="ECO:0000259" key="5">
    <source>
        <dbReference type="SMART" id="SM00828"/>
    </source>
</evidence>
<evidence type="ECO:0000313" key="7">
    <source>
        <dbReference type="Proteomes" id="UP000005090"/>
    </source>
</evidence>
<dbReference type="Gene3D" id="3.40.50.150">
    <property type="entry name" value="Vaccinia Virus protein VP39"/>
    <property type="match status" value="1"/>
</dbReference>
<dbReference type="PANTHER" id="PTHR44068">
    <property type="entry name" value="ZGC:194242"/>
    <property type="match status" value="1"/>
</dbReference>
<evidence type="ECO:0000313" key="6">
    <source>
        <dbReference type="EMBL" id="EIC29255.1"/>
    </source>
</evidence>
<dbReference type="Pfam" id="PF08241">
    <property type="entry name" value="Methyltransf_11"/>
    <property type="match status" value="1"/>
</dbReference>
<name>H8GKT3_METAL</name>
<keyword evidence="3" id="KW-0949">S-adenosyl-L-methionine</keyword>
<keyword evidence="6" id="KW-0830">Ubiquinone</keyword>
<feature type="domain" description="Polyketide synthase-like methyltransferase" evidence="5">
    <location>
        <begin position="63"/>
        <end position="308"/>
    </location>
</feature>
<protein>
    <submittedName>
        <fullName evidence="6">Methylase involved in ubiquinone/menaquinone biosynthesis</fullName>
    </submittedName>
</protein>
<keyword evidence="7" id="KW-1185">Reference proteome</keyword>